<dbReference type="AlphaFoldDB" id="A0A839Y2P4"/>
<feature type="transmembrane region" description="Helical" evidence="1">
    <location>
        <begin position="41"/>
        <end position="59"/>
    </location>
</feature>
<dbReference type="NCBIfam" id="TIGR00254">
    <property type="entry name" value="GGDEF"/>
    <property type="match status" value="1"/>
</dbReference>
<accession>A0A839Y2P4</accession>
<feature type="transmembrane region" description="Helical" evidence="1">
    <location>
        <begin position="94"/>
        <end position="111"/>
    </location>
</feature>
<keyword evidence="1" id="KW-0472">Membrane</keyword>
<sequence length="341" mass="35557">MRARDPRAAARTAVLVLLVCAVTMLVFSLFGPNAVTTTGTIASWVTAVVLGFLALAYQLSTPETIDRRGGYVLIAVIGALLCCLMNWITEDPSAGAQAFLAFPVLWAGVNLRRSAVALVTAVAITGDAVVLFHLEPLGHAISDLSFFGAVLAVMAVMLVRSAETHDRLVVLLQTQATTDSLTGLVNRRVLDEAMGRALTTQLAPLGTALVLVDVDSFKAINDQHGHPVGDDALAHIAGVLRAVVRAGDAVLSRMGGDELAVLLPDCPSDVAVRRATEVLDAVRSSPLVLPDGSLLAISVSLGVAHAPSHAVGLEELYAAADAALYTAKRAGRGRVEVARVP</sequence>
<name>A0A839Y2P4_9ACTN</name>
<feature type="transmembrane region" description="Helical" evidence="1">
    <location>
        <begin position="140"/>
        <end position="159"/>
    </location>
</feature>
<dbReference type="PROSITE" id="PS50887">
    <property type="entry name" value="GGDEF"/>
    <property type="match status" value="1"/>
</dbReference>
<dbReference type="PANTHER" id="PTHR45138:SF9">
    <property type="entry name" value="DIGUANYLATE CYCLASE DGCM-RELATED"/>
    <property type="match status" value="1"/>
</dbReference>
<dbReference type="EMBL" id="JACIBU010000001">
    <property type="protein sequence ID" value="MBB3677035.1"/>
    <property type="molecule type" value="Genomic_DNA"/>
</dbReference>
<organism evidence="3 4">
    <name type="scientific">Modestobacter versicolor</name>
    <dbReference type="NCBI Taxonomy" id="429133"/>
    <lineage>
        <taxon>Bacteria</taxon>
        <taxon>Bacillati</taxon>
        <taxon>Actinomycetota</taxon>
        <taxon>Actinomycetes</taxon>
        <taxon>Geodermatophilales</taxon>
        <taxon>Geodermatophilaceae</taxon>
        <taxon>Modestobacter</taxon>
    </lineage>
</organism>
<dbReference type="InterPro" id="IPR043128">
    <property type="entry name" value="Rev_trsase/Diguanyl_cyclase"/>
</dbReference>
<gene>
    <name evidence="3" type="ORF">FHX36_002770</name>
</gene>
<protein>
    <submittedName>
        <fullName evidence="3">Diguanylate cyclase (GGDEF)-like protein</fullName>
    </submittedName>
</protein>
<dbReference type="SMART" id="SM00267">
    <property type="entry name" value="GGDEF"/>
    <property type="match status" value="1"/>
</dbReference>
<dbReference type="GO" id="GO:0005886">
    <property type="term" value="C:plasma membrane"/>
    <property type="evidence" value="ECO:0007669"/>
    <property type="project" value="TreeGrafter"/>
</dbReference>
<evidence type="ECO:0000256" key="1">
    <source>
        <dbReference type="SAM" id="Phobius"/>
    </source>
</evidence>
<feature type="transmembrane region" description="Helical" evidence="1">
    <location>
        <begin position="116"/>
        <end position="134"/>
    </location>
</feature>
<keyword evidence="1" id="KW-0812">Transmembrane</keyword>
<dbReference type="Proteomes" id="UP000580718">
    <property type="component" value="Unassembled WGS sequence"/>
</dbReference>
<feature type="transmembrane region" description="Helical" evidence="1">
    <location>
        <begin position="12"/>
        <end position="35"/>
    </location>
</feature>
<dbReference type="GO" id="GO:1902201">
    <property type="term" value="P:negative regulation of bacterial-type flagellum-dependent cell motility"/>
    <property type="evidence" value="ECO:0007669"/>
    <property type="project" value="TreeGrafter"/>
</dbReference>
<dbReference type="GO" id="GO:0043709">
    <property type="term" value="P:cell adhesion involved in single-species biofilm formation"/>
    <property type="evidence" value="ECO:0007669"/>
    <property type="project" value="TreeGrafter"/>
</dbReference>
<dbReference type="InterPro" id="IPR050469">
    <property type="entry name" value="Diguanylate_Cyclase"/>
</dbReference>
<keyword evidence="1" id="KW-1133">Transmembrane helix</keyword>
<dbReference type="PANTHER" id="PTHR45138">
    <property type="entry name" value="REGULATORY COMPONENTS OF SENSORY TRANSDUCTION SYSTEM"/>
    <property type="match status" value="1"/>
</dbReference>
<evidence type="ECO:0000259" key="2">
    <source>
        <dbReference type="PROSITE" id="PS50887"/>
    </source>
</evidence>
<dbReference type="Gene3D" id="3.30.70.270">
    <property type="match status" value="1"/>
</dbReference>
<comment type="caution">
    <text evidence="3">The sequence shown here is derived from an EMBL/GenBank/DDBJ whole genome shotgun (WGS) entry which is preliminary data.</text>
</comment>
<dbReference type="GO" id="GO:0052621">
    <property type="term" value="F:diguanylate cyclase activity"/>
    <property type="evidence" value="ECO:0007669"/>
    <property type="project" value="TreeGrafter"/>
</dbReference>
<feature type="domain" description="GGDEF" evidence="2">
    <location>
        <begin position="205"/>
        <end position="340"/>
    </location>
</feature>
<dbReference type="InterPro" id="IPR000160">
    <property type="entry name" value="GGDEF_dom"/>
</dbReference>
<dbReference type="SUPFAM" id="SSF55073">
    <property type="entry name" value="Nucleotide cyclase"/>
    <property type="match status" value="1"/>
</dbReference>
<dbReference type="RefSeq" id="WP_221202886.1">
    <property type="nucleotide sequence ID" value="NZ_JACIBU010000001.1"/>
</dbReference>
<proteinExistence type="predicted"/>
<dbReference type="InterPro" id="IPR029787">
    <property type="entry name" value="Nucleotide_cyclase"/>
</dbReference>
<evidence type="ECO:0000313" key="4">
    <source>
        <dbReference type="Proteomes" id="UP000580718"/>
    </source>
</evidence>
<dbReference type="CDD" id="cd01949">
    <property type="entry name" value="GGDEF"/>
    <property type="match status" value="1"/>
</dbReference>
<evidence type="ECO:0000313" key="3">
    <source>
        <dbReference type="EMBL" id="MBB3677035.1"/>
    </source>
</evidence>
<reference evidence="3 4" key="1">
    <citation type="submission" date="2020-08" db="EMBL/GenBank/DDBJ databases">
        <title>Sequencing the genomes of 1000 actinobacteria strains.</title>
        <authorList>
            <person name="Klenk H.-P."/>
        </authorList>
    </citation>
    <scope>NUCLEOTIDE SEQUENCE [LARGE SCALE GENOMIC DNA]</scope>
    <source>
        <strain evidence="3 4">DSM 16678</strain>
    </source>
</reference>
<feature type="transmembrane region" description="Helical" evidence="1">
    <location>
        <begin position="71"/>
        <end position="88"/>
    </location>
</feature>
<dbReference type="Pfam" id="PF00990">
    <property type="entry name" value="GGDEF"/>
    <property type="match status" value="1"/>
</dbReference>